<dbReference type="CDD" id="cd00317">
    <property type="entry name" value="cyclophilin"/>
    <property type="match status" value="1"/>
</dbReference>
<dbReference type="PANTHER" id="PTHR45625">
    <property type="entry name" value="PEPTIDYL-PROLYL CIS-TRANS ISOMERASE-RELATED"/>
    <property type="match status" value="1"/>
</dbReference>
<dbReference type="SUPFAM" id="SSF50891">
    <property type="entry name" value="Cyclophilin-like"/>
    <property type="match status" value="1"/>
</dbReference>
<dbReference type="InterPro" id="IPR044666">
    <property type="entry name" value="Cyclophilin_A-like"/>
</dbReference>
<dbReference type="PRINTS" id="PR00153">
    <property type="entry name" value="CSAPPISMRASE"/>
</dbReference>
<dbReference type="EC" id="5.2.1.8" evidence="3"/>
<evidence type="ECO:0000256" key="3">
    <source>
        <dbReference type="RuleBase" id="RU363019"/>
    </source>
</evidence>
<dbReference type="InterPro" id="IPR029000">
    <property type="entry name" value="Cyclophilin-like_dom_sf"/>
</dbReference>
<sequence>MDTRLVYLYLVLFLFINLNFSPEAQASSAEKPNKHAIIHTSMGDINIELYAHDAPITVANFIAYIKDSAYKGGEFYRVVRSDNDQGTPQIAVIQGRAHPQHIDFAPIPIETTQYTSRKHQDGTLSMARGGPNTATQEFFICVGDQPALDFGGKRNPDGLGFAAFGRVTSGMDIVRRIQQNRNTKSVEEPYIKDQILAQPIEIQAITLSK</sequence>
<reference evidence="5 6" key="1">
    <citation type="submission" date="2019-12" db="EMBL/GenBank/DDBJ databases">
        <title>Genome sequencing and assembly of endphytes of Porphyra tenera.</title>
        <authorList>
            <person name="Park J.M."/>
            <person name="Shin R."/>
            <person name="Jo S.H."/>
        </authorList>
    </citation>
    <scope>NUCLEOTIDE SEQUENCE [LARGE SCALE GENOMIC DNA]</scope>
    <source>
        <strain evidence="5 6">GPM4</strain>
    </source>
</reference>
<organism evidence="5 6">
    <name type="scientific">Paraglaciecola mesophila</name>
    <dbReference type="NCBI Taxonomy" id="197222"/>
    <lineage>
        <taxon>Bacteria</taxon>
        <taxon>Pseudomonadati</taxon>
        <taxon>Pseudomonadota</taxon>
        <taxon>Gammaproteobacteria</taxon>
        <taxon>Alteromonadales</taxon>
        <taxon>Alteromonadaceae</taxon>
        <taxon>Paraglaciecola</taxon>
    </lineage>
</organism>
<accession>A0A857JJ88</accession>
<keyword evidence="6" id="KW-1185">Reference proteome</keyword>
<comment type="similarity">
    <text evidence="3">Belongs to the cyclophilin-type PPIase family.</text>
</comment>
<dbReference type="KEGG" id="pmes:FX988_01536"/>
<gene>
    <name evidence="5" type="ORF">FX988_01536</name>
</gene>
<comment type="function">
    <text evidence="3">PPIases accelerate the folding of proteins. It catalyzes the cis-trans isomerization of proline imidic peptide bonds in oligopeptides.</text>
</comment>
<protein>
    <recommendedName>
        <fullName evidence="3">Peptidyl-prolyl cis-trans isomerase</fullName>
        <shortName evidence="3">PPIase</shortName>
        <ecNumber evidence="3">5.2.1.8</ecNumber>
    </recommendedName>
</protein>
<dbReference type="EMBL" id="CP047656">
    <property type="protein sequence ID" value="QHJ11308.1"/>
    <property type="molecule type" value="Genomic_DNA"/>
</dbReference>
<proteinExistence type="inferred from homology"/>
<evidence type="ECO:0000313" key="6">
    <source>
        <dbReference type="Proteomes" id="UP000464524"/>
    </source>
</evidence>
<dbReference type="Gene3D" id="2.40.100.10">
    <property type="entry name" value="Cyclophilin-like"/>
    <property type="match status" value="1"/>
</dbReference>
<dbReference type="GO" id="GO:0003755">
    <property type="term" value="F:peptidyl-prolyl cis-trans isomerase activity"/>
    <property type="evidence" value="ECO:0007669"/>
    <property type="project" value="UniProtKB-UniRule"/>
</dbReference>
<dbReference type="Proteomes" id="UP000464524">
    <property type="component" value="Chromosome"/>
</dbReference>
<dbReference type="InterPro" id="IPR002130">
    <property type="entry name" value="Cyclophilin-type_PPIase_dom"/>
</dbReference>
<feature type="domain" description="PPIase cyclophilin-type" evidence="4">
    <location>
        <begin position="39"/>
        <end position="189"/>
    </location>
</feature>
<dbReference type="PROSITE" id="PS50072">
    <property type="entry name" value="CSA_PPIASE_2"/>
    <property type="match status" value="1"/>
</dbReference>
<evidence type="ECO:0000313" key="5">
    <source>
        <dbReference type="EMBL" id="QHJ11308.1"/>
    </source>
</evidence>
<dbReference type="OrthoDB" id="9807797at2"/>
<keyword evidence="2 3" id="KW-0413">Isomerase</keyword>
<dbReference type="PANTHER" id="PTHR45625:SF4">
    <property type="entry name" value="PEPTIDYLPROLYL ISOMERASE DOMAIN AND WD REPEAT-CONTAINING PROTEIN 1"/>
    <property type="match status" value="1"/>
</dbReference>
<keyword evidence="1 3" id="KW-0697">Rotamase</keyword>
<evidence type="ECO:0000256" key="2">
    <source>
        <dbReference type="ARBA" id="ARBA00023235"/>
    </source>
</evidence>
<evidence type="ECO:0000259" key="4">
    <source>
        <dbReference type="PROSITE" id="PS50072"/>
    </source>
</evidence>
<evidence type="ECO:0000256" key="1">
    <source>
        <dbReference type="ARBA" id="ARBA00023110"/>
    </source>
</evidence>
<dbReference type="AlphaFoldDB" id="A0A857JJ88"/>
<name>A0A857JJ88_9ALTE</name>
<comment type="catalytic activity">
    <reaction evidence="3">
        <text>[protein]-peptidylproline (omega=180) = [protein]-peptidylproline (omega=0)</text>
        <dbReference type="Rhea" id="RHEA:16237"/>
        <dbReference type="Rhea" id="RHEA-COMP:10747"/>
        <dbReference type="Rhea" id="RHEA-COMP:10748"/>
        <dbReference type="ChEBI" id="CHEBI:83833"/>
        <dbReference type="ChEBI" id="CHEBI:83834"/>
        <dbReference type="EC" id="5.2.1.8"/>
    </reaction>
</comment>
<dbReference type="Pfam" id="PF00160">
    <property type="entry name" value="Pro_isomerase"/>
    <property type="match status" value="1"/>
</dbReference>